<name>A0A6A6CV92_ZASCE</name>
<evidence type="ECO:0000313" key="1">
    <source>
        <dbReference type="EMBL" id="KAF2170633.1"/>
    </source>
</evidence>
<evidence type="ECO:0000313" key="2">
    <source>
        <dbReference type="Proteomes" id="UP000799537"/>
    </source>
</evidence>
<dbReference type="Proteomes" id="UP000799537">
    <property type="component" value="Unassembled WGS sequence"/>
</dbReference>
<protein>
    <recommendedName>
        <fullName evidence="3">DUF302 domain-containing protein</fullName>
    </recommendedName>
</protein>
<dbReference type="OrthoDB" id="5190258at2759"/>
<sequence length="183" mass="20185">MSNLTTETYTISRHTLFIPKPYAQVLAKLQRSIKKDTNSTPLSLTTHKDKTSFTNEVNPLLGPHSFMQFHLLNHGAWLALHDPSEVPHAGKQAMRVIYGNPLIAITMLKEDVRGGLHVPVDALVVQRLDGKGTDVVWVRPSSVIAGWEGASMELRRAAEVLDGKVEALWGWVAGDEDEGEGKL</sequence>
<reference evidence="1" key="1">
    <citation type="journal article" date="2020" name="Stud. Mycol.">
        <title>101 Dothideomycetes genomes: a test case for predicting lifestyles and emergence of pathogens.</title>
        <authorList>
            <person name="Haridas S."/>
            <person name="Albert R."/>
            <person name="Binder M."/>
            <person name="Bloem J."/>
            <person name="Labutti K."/>
            <person name="Salamov A."/>
            <person name="Andreopoulos B."/>
            <person name="Baker S."/>
            <person name="Barry K."/>
            <person name="Bills G."/>
            <person name="Bluhm B."/>
            <person name="Cannon C."/>
            <person name="Castanera R."/>
            <person name="Culley D."/>
            <person name="Daum C."/>
            <person name="Ezra D."/>
            <person name="Gonzalez J."/>
            <person name="Henrissat B."/>
            <person name="Kuo A."/>
            <person name="Liang C."/>
            <person name="Lipzen A."/>
            <person name="Lutzoni F."/>
            <person name="Magnuson J."/>
            <person name="Mondo S."/>
            <person name="Nolan M."/>
            <person name="Ohm R."/>
            <person name="Pangilinan J."/>
            <person name="Park H.-J."/>
            <person name="Ramirez L."/>
            <person name="Alfaro M."/>
            <person name="Sun H."/>
            <person name="Tritt A."/>
            <person name="Yoshinaga Y."/>
            <person name="Zwiers L.-H."/>
            <person name="Turgeon B."/>
            <person name="Goodwin S."/>
            <person name="Spatafora J."/>
            <person name="Crous P."/>
            <person name="Grigoriev I."/>
        </authorList>
    </citation>
    <scope>NUCLEOTIDE SEQUENCE</scope>
    <source>
        <strain evidence="1">ATCC 36951</strain>
    </source>
</reference>
<dbReference type="InterPro" id="IPR035923">
    <property type="entry name" value="TT1751-like_sf"/>
</dbReference>
<gene>
    <name evidence="1" type="ORF">M409DRAFT_19448</name>
</gene>
<accession>A0A6A6CV92</accession>
<organism evidence="1 2">
    <name type="scientific">Zasmidium cellare ATCC 36951</name>
    <dbReference type="NCBI Taxonomy" id="1080233"/>
    <lineage>
        <taxon>Eukaryota</taxon>
        <taxon>Fungi</taxon>
        <taxon>Dikarya</taxon>
        <taxon>Ascomycota</taxon>
        <taxon>Pezizomycotina</taxon>
        <taxon>Dothideomycetes</taxon>
        <taxon>Dothideomycetidae</taxon>
        <taxon>Mycosphaerellales</taxon>
        <taxon>Mycosphaerellaceae</taxon>
        <taxon>Zasmidium</taxon>
    </lineage>
</organism>
<dbReference type="GeneID" id="54558210"/>
<evidence type="ECO:0008006" key="3">
    <source>
        <dbReference type="Google" id="ProtNLM"/>
    </source>
</evidence>
<dbReference type="AlphaFoldDB" id="A0A6A6CV92"/>
<dbReference type="SUPFAM" id="SSF103247">
    <property type="entry name" value="TT1751-like"/>
    <property type="match status" value="1"/>
</dbReference>
<proteinExistence type="predicted"/>
<dbReference type="RefSeq" id="XP_033671522.1">
    <property type="nucleotide sequence ID" value="XM_033804938.1"/>
</dbReference>
<keyword evidence="2" id="KW-1185">Reference proteome</keyword>
<dbReference type="EMBL" id="ML993585">
    <property type="protein sequence ID" value="KAF2170633.1"/>
    <property type="molecule type" value="Genomic_DNA"/>
</dbReference>